<dbReference type="PANTHER" id="PTHR43465:SF2">
    <property type="entry name" value="DUF1680 DOMAIN PROTEIN (AFU_ORTHOLOGUE AFUA_1G08910)"/>
    <property type="match status" value="1"/>
</dbReference>
<evidence type="ECO:0000259" key="1">
    <source>
        <dbReference type="Pfam" id="PF07944"/>
    </source>
</evidence>
<dbReference type="OrthoDB" id="9757939at2"/>
<dbReference type="InterPro" id="IPR049046">
    <property type="entry name" value="Beta-AFase-like_GH127_middle"/>
</dbReference>
<dbReference type="Proteomes" id="UP000295008">
    <property type="component" value="Unassembled WGS sequence"/>
</dbReference>
<dbReference type="GO" id="GO:0005975">
    <property type="term" value="P:carbohydrate metabolic process"/>
    <property type="evidence" value="ECO:0007669"/>
    <property type="project" value="InterPro"/>
</dbReference>
<evidence type="ECO:0000313" key="5">
    <source>
        <dbReference type="Proteomes" id="UP000295008"/>
    </source>
</evidence>
<dbReference type="InterPro" id="IPR012878">
    <property type="entry name" value="Beta-AFase-like_GH127_cat"/>
</dbReference>
<proteinExistence type="predicted"/>
<comment type="caution">
    <text evidence="4">The sequence shown here is derived from an EMBL/GenBank/DDBJ whole genome shotgun (WGS) entry which is preliminary data.</text>
</comment>
<dbReference type="RefSeq" id="WP_132014107.1">
    <property type="nucleotide sequence ID" value="NZ_SLUN01000010.1"/>
</dbReference>
<dbReference type="SUPFAM" id="SSF48208">
    <property type="entry name" value="Six-hairpin glycosidases"/>
    <property type="match status" value="1"/>
</dbReference>
<sequence>MKNRLHTIPLKAVTVRDHFWTERIALLAREVIPYQWDALNDNIAGAEPSHAVENLRIAAGKSDGRFQGMVFQDSDVAKWIEAASYSLIAHPNPGLEAVIDELVELIAAAQQSDGYLNTYYTVAEPDQRWKNFSFGHELYSAGHLAEAAVAYYQATGKRKLLDRVCRAIDYIDSVIGPEASKLKAYCGHPEIELALVKLYRATGEQRYLRLCQYFVDERGQQPCFLEAEPAFGNGTPDPWFAADYHQAHAPVREQQAADGHAVRAMYLYAGMADLALETGDPGLIAALRRLWENVTGRRMYITGAIGSQAHGERFTFDYDLPNDTAYAETCAAIGLIFWAGRMLLLEPDRRYADVLERALYNGVLSGISLDGRKYFYVNPLEVQPEAAARRYDLRHVRPERQQWFGCACCPPNIARLVTSLGQYLYSLDDQTLYVHLYVGSQIRVALNGTPVGLELRTRYPWEEQAVLEVEPEQPAEFAIALRIPGWCRHFEIRLNGQPLENPPLEKGYLKLSRRWTRGDRIELRLAMPVELIRAHPRVREDAGKVAIQRGPIVYCLEEVDNGGRLWDVALPEGAQLSCEFSEELGGMVAITGQALRSDTEHWGEALYRPAGGGSQAAPIRAVPYCLWGNRRPGEMTVWIAQK</sequence>
<evidence type="ECO:0000259" key="3">
    <source>
        <dbReference type="Pfam" id="PF20737"/>
    </source>
</evidence>
<gene>
    <name evidence="4" type="ORF">EDC14_10106</name>
</gene>
<name>A0A4V2QF01_HYDET</name>
<dbReference type="InterPro" id="IPR008928">
    <property type="entry name" value="6-hairpin_glycosidase_sf"/>
</dbReference>
<dbReference type="PANTHER" id="PTHR43465">
    <property type="entry name" value="DUF1680 DOMAIN PROTEIN (AFU_ORTHOLOGUE AFUA_1G08910)"/>
    <property type="match status" value="1"/>
</dbReference>
<organism evidence="4 5">
    <name type="scientific">Hydrogenispora ethanolica</name>
    <dbReference type="NCBI Taxonomy" id="1082276"/>
    <lineage>
        <taxon>Bacteria</taxon>
        <taxon>Bacillati</taxon>
        <taxon>Bacillota</taxon>
        <taxon>Hydrogenispora</taxon>
    </lineage>
</organism>
<keyword evidence="5" id="KW-1185">Reference proteome</keyword>
<dbReference type="AlphaFoldDB" id="A0A4V2QF01"/>
<feature type="domain" description="Non-reducing end beta-L-arabinofuranosidase-like GH127 middle" evidence="2">
    <location>
        <begin position="431"/>
        <end position="527"/>
    </location>
</feature>
<protein>
    <recommendedName>
        <fullName evidence="6">Glycoside hydrolase family 127 protein</fullName>
    </recommendedName>
</protein>
<dbReference type="EMBL" id="SLUN01000010">
    <property type="protein sequence ID" value="TCL70017.1"/>
    <property type="molecule type" value="Genomic_DNA"/>
</dbReference>
<feature type="domain" description="Non-reducing end beta-L-arabinofuranosidase-like GH127 catalytic" evidence="1">
    <location>
        <begin position="12"/>
        <end position="421"/>
    </location>
</feature>
<evidence type="ECO:0000313" key="4">
    <source>
        <dbReference type="EMBL" id="TCL70017.1"/>
    </source>
</evidence>
<reference evidence="4 5" key="1">
    <citation type="submission" date="2019-03" db="EMBL/GenBank/DDBJ databases">
        <title>Genomic Encyclopedia of Type Strains, Phase IV (KMG-IV): sequencing the most valuable type-strain genomes for metagenomic binning, comparative biology and taxonomic classification.</title>
        <authorList>
            <person name="Goeker M."/>
        </authorList>
    </citation>
    <scope>NUCLEOTIDE SEQUENCE [LARGE SCALE GENOMIC DNA]</scope>
    <source>
        <strain evidence="4 5">LX-B</strain>
    </source>
</reference>
<evidence type="ECO:0008006" key="6">
    <source>
        <dbReference type="Google" id="ProtNLM"/>
    </source>
</evidence>
<evidence type="ECO:0000259" key="2">
    <source>
        <dbReference type="Pfam" id="PF20736"/>
    </source>
</evidence>
<dbReference type="Pfam" id="PF07944">
    <property type="entry name" value="Beta-AFase-like_GH127_cat"/>
    <property type="match status" value="1"/>
</dbReference>
<dbReference type="Pfam" id="PF20736">
    <property type="entry name" value="Glyco_hydro127M"/>
    <property type="match status" value="1"/>
</dbReference>
<accession>A0A4V2QF01</accession>
<dbReference type="InterPro" id="IPR049049">
    <property type="entry name" value="Beta-AFase-like_GH127_C"/>
</dbReference>
<dbReference type="Pfam" id="PF20737">
    <property type="entry name" value="Glyco_hydro127C"/>
    <property type="match status" value="1"/>
</dbReference>
<feature type="domain" description="Non-reducing end beta-L-arabinofuranosidase-like GH127 C-terminal" evidence="3">
    <location>
        <begin position="529"/>
        <end position="639"/>
    </location>
</feature>
<dbReference type="InterPro" id="IPR049174">
    <property type="entry name" value="Beta-AFase-like"/>
</dbReference>